<comment type="caution">
    <text evidence="1">The sequence shown here is derived from an EMBL/GenBank/DDBJ whole genome shotgun (WGS) entry which is preliminary data.</text>
</comment>
<proteinExistence type="predicted"/>
<organism evidence="1 2">
    <name type="scientific">Basidiobolus ranarum</name>
    <dbReference type="NCBI Taxonomy" id="34480"/>
    <lineage>
        <taxon>Eukaryota</taxon>
        <taxon>Fungi</taxon>
        <taxon>Fungi incertae sedis</taxon>
        <taxon>Zoopagomycota</taxon>
        <taxon>Entomophthoromycotina</taxon>
        <taxon>Basidiobolomycetes</taxon>
        <taxon>Basidiobolales</taxon>
        <taxon>Basidiobolaceae</taxon>
        <taxon>Basidiobolus</taxon>
    </lineage>
</organism>
<sequence>MSEEISPNSEKQLFGFLDWLNTISPQVVLDQEGRRRLTVHFGVKEYDPETDRVIFDVKGAVKQRFYRNGYFQTPRISEILSQEMSLTSSPTFMNIEPCEGGVCGKEGVWKFTYNVEKGEYDDERWIIPVSFECQLQFLTNSVVKEDLSFELTKWFKRLVPWFSTETRSGDAHYQLLAV</sequence>
<evidence type="ECO:0000313" key="1">
    <source>
        <dbReference type="EMBL" id="KAK9767057.1"/>
    </source>
</evidence>
<name>A0ABR2WZX3_9FUNG</name>
<reference evidence="1 2" key="1">
    <citation type="submission" date="2023-04" db="EMBL/GenBank/DDBJ databases">
        <title>Genome of Basidiobolus ranarum AG-B5.</title>
        <authorList>
            <person name="Stajich J.E."/>
            <person name="Carter-House D."/>
            <person name="Gryganskyi A."/>
        </authorList>
    </citation>
    <scope>NUCLEOTIDE SEQUENCE [LARGE SCALE GENOMIC DNA]</scope>
    <source>
        <strain evidence="1 2">AG-B5</strain>
    </source>
</reference>
<evidence type="ECO:0000313" key="2">
    <source>
        <dbReference type="Proteomes" id="UP001479436"/>
    </source>
</evidence>
<dbReference type="EMBL" id="JASJQH010000104">
    <property type="protein sequence ID" value="KAK9767057.1"/>
    <property type="molecule type" value="Genomic_DNA"/>
</dbReference>
<accession>A0ABR2WZX3</accession>
<keyword evidence="2" id="KW-1185">Reference proteome</keyword>
<dbReference type="Proteomes" id="UP001479436">
    <property type="component" value="Unassembled WGS sequence"/>
</dbReference>
<protein>
    <submittedName>
        <fullName evidence="1">Uncharacterized protein</fullName>
    </submittedName>
</protein>
<gene>
    <name evidence="1" type="ORF">K7432_003411</name>
</gene>